<accession>C0CNZ3</accession>
<evidence type="ECO:0000313" key="23">
    <source>
        <dbReference type="EMBL" id="EEG48494.1"/>
    </source>
</evidence>
<evidence type="ECO:0000259" key="21">
    <source>
        <dbReference type="Pfam" id="PF02875"/>
    </source>
</evidence>
<keyword evidence="15 19" id="KW-0961">Cell wall biogenesis/degradation</keyword>
<keyword evidence="7 19" id="KW-0963">Cytoplasm</keyword>
<dbReference type="Pfam" id="PF21799">
    <property type="entry name" value="MurD-like_N"/>
    <property type="match status" value="1"/>
</dbReference>
<evidence type="ECO:0000259" key="22">
    <source>
        <dbReference type="Pfam" id="PF08245"/>
    </source>
</evidence>
<evidence type="ECO:0000256" key="17">
    <source>
        <dbReference type="ARBA" id="ARBA00032324"/>
    </source>
</evidence>
<sequence>MELKGKKVLVFGSGISGIGAADLLGREGALPIIFDGNDKLSEKDILHKTRGDYPLEVYIGELPKEVQSSLDLAVLSPGVPTDIPQVKRLYELGISVWGEVELAYQVGKGTVLAITGTNGKTTTTALLGKIMADHQDSVFVVGNIGNAYTSAASQMKEESVTVAEISSFQLETIETFAPHVSAILNITEDHLNRHHTMEEYIRVKELITKNQGCDDYCILNYEDEILRKFGENLTPRVIYFSSVRELDEGIFLRDGRIILRLDKKEIPFMKTQQLRILGRHNHENAMAAIAMAYVAGVSAEEICRSVCNFQAVEHRIEFVEEKDGVAYYNDSKGTNPDAAIKGIQAMDRPTLLIGGGFDKGSEYDEWIQSFDGKVRYLVLIGQTREKIQEAANRLGFHDCILAENLEEAVKICAKKANPGDAVLLSPACASWGQFDNYEQRGNMFKEYVHSL</sequence>
<keyword evidence="9 19" id="KW-0132">Cell division</keyword>
<dbReference type="GO" id="GO:0005524">
    <property type="term" value="F:ATP binding"/>
    <property type="evidence" value="ECO:0007669"/>
    <property type="project" value="UniProtKB-UniRule"/>
</dbReference>
<dbReference type="InterPro" id="IPR004101">
    <property type="entry name" value="Mur_ligase_C"/>
</dbReference>
<evidence type="ECO:0000256" key="18">
    <source>
        <dbReference type="ARBA" id="ARBA00047632"/>
    </source>
</evidence>
<evidence type="ECO:0000256" key="16">
    <source>
        <dbReference type="ARBA" id="ARBA00030398"/>
    </source>
</evidence>
<proteinExistence type="inferred from homology"/>
<dbReference type="HAMAP" id="MF_00639">
    <property type="entry name" value="MurD"/>
    <property type="match status" value="1"/>
</dbReference>
<reference evidence="23 24" key="2">
    <citation type="submission" date="2009-02" db="EMBL/GenBank/DDBJ databases">
        <title>Draft genome sequence of Blautia hydrogenotrophica DSM 10507 (Ruminococcus hydrogenotrophicus DSM 10507).</title>
        <authorList>
            <person name="Sudarsanam P."/>
            <person name="Ley R."/>
            <person name="Guruge J."/>
            <person name="Turnbaugh P.J."/>
            <person name="Mahowald M."/>
            <person name="Liep D."/>
            <person name="Gordon J."/>
        </authorList>
    </citation>
    <scope>NUCLEOTIDE SEQUENCE [LARGE SCALE GENOMIC DNA]</scope>
    <source>
        <strain evidence="24">DSM 10507 / JCM 14656 / S5a33</strain>
    </source>
</reference>
<comment type="function">
    <text evidence="1 19 20">Cell wall formation. Catalyzes the addition of glutamate to the nucleotide precursor UDP-N-acetylmuramoyl-L-alanine (UMA).</text>
</comment>
<evidence type="ECO:0000256" key="2">
    <source>
        <dbReference type="ARBA" id="ARBA00004496"/>
    </source>
</evidence>
<name>C0CNZ3_BLAHS</name>
<dbReference type="GeneID" id="86822811"/>
<evidence type="ECO:0000256" key="3">
    <source>
        <dbReference type="ARBA" id="ARBA00004752"/>
    </source>
</evidence>
<dbReference type="AlphaFoldDB" id="C0CNZ3"/>
<feature type="binding site" evidence="19">
    <location>
        <begin position="116"/>
        <end position="122"/>
    </location>
    <ligand>
        <name>ATP</name>
        <dbReference type="ChEBI" id="CHEBI:30616"/>
    </ligand>
</feature>
<keyword evidence="8 19" id="KW-0436">Ligase</keyword>
<dbReference type="SUPFAM" id="SSF51984">
    <property type="entry name" value="MurCD N-terminal domain"/>
    <property type="match status" value="1"/>
</dbReference>
<dbReference type="EMBL" id="ACBZ01000141">
    <property type="protein sequence ID" value="EEG48494.1"/>
    <property type="molecule type" value="Genomic_DNA"/>
</dbReference>
<dbReference type="GO" id="GO:0051301">
    <property type="term" value="P:cell division"/>
    <property type="evidence" value="ECO:0007669"/>
    <property type="project" value="UniProtKB-KW"/>
</dbReference>
<evidence type="ECO:0000256" key="13">
    <source>
        <dbReference type="ARBA" id="ARBA00022984"/>
    </source>
</evidence>
<dbReference type="Proteomes" id="UP000003100">
    <property type="component" value="Unassembled WGS sequence"/>
</dbReference>
<dbReference type="InterPro" id="IPR018109">
    <property type="entry name" value="Folylpolyglutamate_synth_CS"/>
</dbReference>
<dbReference type="InterPro" id="IPR036565">
    <property type="entry name" value="Mur-like_cat_sf"/>
</dbReference>
<dbReference type="HOGENOM" id="CLU_032540_0_0_9"/>
<dbReference type="PATRIC" id="fig|476272.21.peg.722"/>
<evidence type="ECO:0000256" key="11">
    <source>
        <dbReference type="ARBA" id="ARBA00022840"/>
    </source>
</evidence>
<dbReference type="SUPFAM" id="SSF53244">
    <property type="entry name" value="MurD-like peptide ligases, peptide-binding domain"/>
    <property type="match status" value="1"/>
</dbReference>
<keyword evidence="14 19" id="KW-0131">Cell cycle</keyword>
<comment type="similarity">
    <text evidence="4 19">Belongs to the MurCDEF family.</text>
</comment>
<evidence type="ECO:0000256" key="8">
    <source>
        <dbReference type="ARBA" id="ARBA00022598"/>
    </source>
</evidence>
<dbReference type="Gene3D" id="3.40.1190.10">
    <property type="entry name" value="Mur-like, catalytic domain"/>
    <property type="match status" value="1"/>
</dbReference>
<comment type="pathway">
    <text evidence="3 19 20">Cell wall biogenesis; peptidoglycan biosynthesis.</text>
</comment>
<comment type="subcellular location">
    <subcellularLocation>
        <location evidence="2 19 20">Cytoplasm</location>
    </subcellularLocation>
</comment>
<dbReference type="Gene3D" id="3.90.190.20">
    <property type="entry name" value="Mur ligase, C-terminal domain"/>
    <property type="match status" value="1"/>
</dbReference>
<evidence type="ECO:0000313" key="24">
    <source>
        <dbReference type="Proteomes" id="UP000003100"/>
    </source>
</evidence>
<dbReference type="GO" id="GO:0005737">
    <property type="term" value="C:cytoplasm"/>
    <property type="evidence" value="ECO:0007669"/>
    <property type="project" value="UniProtKB-SubCell"/>
</dbReference>
<gene>
    <name evidence="19" type="primary">murD</name>
    <name evidence="23" type="ORF">RUMHYD_02594</name>
</gene>
<evidence type="ECO:0000256" key="9">
    <source>
        <dbReference type="ARBA" id="ARBA00022618"/>
    </source>
</evidence>
<evidence type="ECO:0000256" key="15">
    <source>
        <dbReference type="ARBA" id="ARBA00023316"/>
    </source>
</evidence>
<protein>
    <recommendedName>
        <fullName evidence="6 19">UDP-N-acetylmuramoylalanine--D-glutamate ligase</fullName>
        <ecNumber evidence="5 19">6.3.2.9</ecNumber>
    </recommendedName>
    <alternativeName>
        <fullName evidence="17 19">D-glutamic acid-adding enzyme</fullName>
    </alternativeName>
    <alternativeName>
        <fullName evidence="16 19">UDP-N-acetylmuramoyl-L-alanyl-D-glutamate synthetase</fullName>
    </alternativeName>
</protein>
<dbReference type="PANTHER" id="PTHR43692">
    <property type="entry name" value="UDP-N-ACETYLMURAMOYLALANINE--D-GLUTAMATE LIGASE"/>
    <property type="match status" value="1"/>
</dbReference>
<dbReference type="Gene3D" id="3.40.50.720">
    <property type="entry name" value="NAD(P)-binding Rossmann-like Domain"/>
    <property type="match status" value="1"/>
</dbReference>
<dbReference type="GO" id="GO:0008764">
    <property type="term" value="F:UDP-N-acetylmuramoylalanine-D-glutamate ligase activity"/>
    <property type="evidence" value="ECO:0007669"/>
    <property type="project" value="UniProtKB-UniRule"/>
</dbReference>
<keyword evidence="13 19" id="KW-0573">Peptidoglycan synthesis</keyword>
<keyword evidence="24" id="KW-1185">Reference proteome</keyword>
<dbReference type="SUPFAM" id="SSF53623">
    <property type="entry name" value="MurD-like peptide ligases, catalytic domain"/>
    <property type="match status" value="1"/>
</dbReference>
<dbReference type="RefSeq" id="WP_005950079.1">
    <property type="nucleotide sequence ID" value="NZ_CP136423.1"/>
</dbReference>
<feature type="domain" description="Mur ligase C-terminal" evidence="21">
    <location>
        <begin position="314"/>
        <end position="428"/>
    </location>
</feature>
<evidence type="ECO:0000256" key="12">
    <source>
        <dbReference type="ARBA" id="ARBA00022960"/>
    </source>
</evidence>
<dbReference type="GO" id="GO:0071555">
    <property type="term" value="P:cell wall organization"/>
    <property type="evidence" value="ECO:0007669"/>
    <property type="project" value="UniProtKB-KW"/>
</dbReference>
<evidence type="ECO:0000256" key="19">
    <source>
        <dbReference type="HAMAP-Rule" id="MF_00639"/>
    </source>
</evidence>
<dbReference type="GO" id="GO:0008360">
    <property type="term" value="P:regulation of cell shape"/>
    <property type="evidence" value="ECO:0007669"/>
    <property type="project" value="UniProtKB-KW"/>
</dbReference>
<evidence type="ECO:0000256" key="1">
    <source>
        <dbReference type="ARBA" id="ARBA00002734"/>
    </source>
</evidence>
<dbReference type="EC" id="6.3.2.9" evidence="5 19"/>
<evidence type="ECO:0000256" key="5">
    <source>
        <dbReference type="ARBA" id="ARBA00012212"/>
    </source>
</evidence>
<dbReference type="eggNOG" id="COG0771">
    <property type="taxonomic scope" value="Bacteria"/>
</dbReference>
<evidence type="ECO:0000256" key="4">
    <source>
        <dbReference type="ARBA" id="ARBA00010416"/>
    </source>
</evidence>
<dbReference type="UniPathway" id="UPA00219"/>
<evidence type="ECO:0000256" key="10">
    <source>
        <dbReference type="ARBA" id="ARBA00022741"/>
    </source>
</evidence>
<dbReference type="PROSITE" id="PS01011">
    <property type="entry name" value="FOLYLPOLYGLU_SYNT_1"/>
    <property type="match status" value="1"/>
</dbReference>
<evidence type="ECO:0000256" key="7">
    <source>
        <dbReference type="ARBA" id="ARBA00022490"/>
    </source>
</evidence>
<evidence type="ECO:0000256" key="6">
    <source>
        <dbReference type="ARBA" id="ARBA00015655"/>
    </source>
</evidence>
<dbReference type="InterPro" id="IPR013221">
    <property type="entry name" value="Mur_ligase_cen"/>
</dbReference>
<dbReference type="Pfam" id="PF08245">
    <property type="entry name" value="Mur_ligase_M"/>
    <property type="match status" value="1"/>
</dbReference>
<dbReference type="GO" id="GO:0004326">
    <property type="term" value="F:tetrahydrofolylpolyglutamate synthase activity"/>
    <property type="evidence" value="ECO:0007669"/>
    <property type="project" value="InterPro"/>
</dbReference>
<reference evidence="23 24" key="1">
    <citation type="submission" date="2009-01" db="EMBL/GenBank/DDBJ databases">
        <authorList>
            <person name="Fulton L."/>
            <person name="Clifton S."/>
            <person name="Fulton B."/>
            <person name="Xu J."/>
            <person name="Minx P."/>
            <person name="Pepin K.H."/>
            <person name="Johnson M."/>
            <person name="Bhonagiri V."/>
            <person name="Nash W.E."/>
            <person name="Mardis E.R."/>
            <person name="Wilson R.K."/>
        </authorList>
    </citation>
    <scope>NUCLEOTIDE SEQUENCE [LARGE SCALE GENOMIC DNA]</scope>
    <source>
        <strain evidence="24">DSM 10507 / JCM 14656 / S5a33</strain>
    </source>
</reference>
<keyword evidence="11 19" id="KW-0067">ATP-binding</keyword>
<comment type="catalytic activity">
    <reaction evidence="18 19 20">
        <text>UDP-N-acetyl-alpha-D-muramoyl-L-alanine + D-glutamate + ATP = UDP-N-acetyl-alpha-D-muramoyl-L-alanyl-D-glutamate + ADP + phosphate + H(+)</text>
        <dbReference type="Rhea" id="RHEA:16429"/>
        <dbReference type="ChEBI" id="CHEBI:15378"/>
        <dbReference type="ChEBI" id="CHEBI:29986"/>
        <dbReference type="ChEBI" id="CHEBI:30616"/>
        <dbReference type="ChEBI" id="CHEBI:43474"/>
        <dbReference type="ChEBI" id="CHEBI:83898"/>
        <dbReference type="ChEBI" id="CHEBI:83900"/>
        <dbReference type="ChEBI" id="CHEBI:456216"/>
        <dbReference type="EC" id="6.3.2.9"/>
    </reaction>
</comment>
<evidence type="ECO:0000256" key="14">
    <source>
        <dbReference type="ARBA" id="ARBA00023306"/>
    </source>
</evidence>
<dbReference type="PANTHER" id="PTHR43692:SF1">
    <property type="entry name" value="UDP-N-ACETYLMURAMOYLALANINE--D-GLUTAMATE LIGASE"/>
    <property type="match status" value="1"/>
</dbReference>
<dbReference type="GO" id="GO:0009252">
    <property type="term" value="P:peptidoglycan biosynthetic process"/>
    <property type="evidence" value="ECO:0007669"/>
    <property type="project" value="UniProtKB-UniRule"/>
</dbReference>
<dbReference type="InterPro" id="IPR005762">
    <property type="entry name" value="MurD"/>
</dbReference>
<keyword evidence="12 19" id="KW-0133">Cell shape</keyword>
<feature type="domain" description="Mur ligase central" evidence="22">
    <location>
        <begin position="114"/>
        <end position="292"/>
    </location>
</feature>
<keyword evidence="10 19" id="KW-0547">Nucleotide-binding</keyword>
<organism evidence="23 24">
    <name type="scientific">Blautia hydrogenotrophica (strain DSM 10507 / JCM 14656 / S5a33)</name>
    <name type="common">Ruminococcus hydrogenotrophicus</name>
    <dbReference type="NCBI Taxonomy" id="476272"/>
    <lineage>
        <taxon>Bacteria</taxon>
        <taxon>Bacillati</taxon>
        <taxon>Bacillota</taxon>
        <taxon>Clostridia</taxon>
        <taxon>Lachnospirales</taxon>
        <taxon>Lachnospiraceae</taxon>
        <taxon>Blautia</taxon>
    </lineage>
</organism>
<dbReference type="NCBIfam" id="TIGR01087">
    <property type="entry name" value="murD"/>
    <property type="match status" value="1"/>
</dbReference>
<evidence type="ECO:0000256" key="20">
    <source>
        <dbReference type="RuleBase" id="RU003664"/>
    </source>
</evidence>
<dbReference type="Pfam" id="PF02875">
    <property type="entry name" value="Mur_ligase_C"/>
    <property type="match status" value="1"/>
</dbReference>
<dbReference type="InterPro" id="IPR036615">
    <property type="entry name" value="Mur_ligase_C_dom_sf"/>
</dbReference>